<keyword evidence="2" id="KW-0479">Metal-binding</keyword>
<protein>
    <submittedName>
        <fullName evidence="6">4Fe-4S dicluster domain-containing protein</fullName>
    </submittedName>
</protein>
<feature type="domain" description="4Fe-4S ferredoxin-type" evidence="5">
    <location>
        <begin position="118"/>
        <end position="147"/>
    </location>
</feature>
<dbReference type="EMBL" id="DSLA01000098">
    <property type="protein sequence ID" value="HEH35789.1"/>
    <property type="molecule type" value="Genomic_DNA"/>
</dbReference>
<evidence type="ECO:0000313" key="6">
    <source>
        <dbReference type="EMBL" id="HEH35789.1"/>
    </source>
</evidence>
<dbReference type="Pfam" id="PF13247">
    <property type="entry name" value="Fer4_11"/>
    <property type="match status" value="1"/>
</dbReference>
<sequence>MKRRDFLKSILSLPVAFTIASLRKSSYAMLIDVEKCIGCGKCVIACKLENNVPMDLPISRTWIEGYFDGRKVVMNTKENPFLRIKGNKGFFVPKLCNHCSNAPCVNVCPVSARFHVDGIVLVNKNVCIGCKYCITACPYGATFVHPEEKVTDKCTFCYHRVKRGLKPVCVLVCPTGARKFGELKEGSELYEILKKSRFRVLKPETGTNPRVFYLNLDAVVE</sequence>
<evidence type="ECO:0000256" key="3">
    <source>
        <dbReference type="ARBA" id="ARBA00023004"/>
    </source>
</evidence>
<keyword evidence="3" id="KW-0408">Iron</keyword>
<evidence type="ECO:0000256" key="2">
    <source>
        <dbReference type="ARBA" id="ARBA00022723"/>
    </source>
</evidence>
<dbReference type="PANTHER" id="PTHR43177:SF3">
    <property type="entry name" value="PROTEIN NRFC HOMOLOG"/>
    <property type="match status" value="1"/>
</dbReference>
<dbReference type="GO" id="GO:0046872">
    <property type="term" value="F:metal ion binding"/>
    <property type="evidence" value="ECO:0007669"/>
    <property type="project" value="UniProtKB-KW"/>
</dbReference>
<proteinExistence type="predicted"/>
<dbReference type="InterPro" id="IPR017900">
    <property type="entry name" value="4Fe4S_Fe_S_CS"/>
</dbReference>
<dbReference type="InterPro" id="IPR050954">
    <property type="entry name" value="ET_IronSulfur_Cluster-Binding"/>
</dbReference>
<dbReference type="SUPFAM" id="SSF54862">
    <property type="entry name" value="4Fe-4S ferredoxins"/>
    <property type="match status" value="1"/>
</dbReference>
<dbReference type="AlphaFoldDB" id="A0A7J2TJ78"/>
<name>A0A7J2TJ78_ARCFL</name>
<comment type="caution">
    <text evidence="6">The sequence shown here is derived from an EMBL/GenBank/DDBJ whole genome shotgun (WGS) entry which is preliminary data.</text>
</comment>
<evidence type="ECO:0000256" key="4">
    <source>
        <dbReference type="ARBA" id="ARBA00023014"/>
    </source>
</evidence>
<dbReference type="InterPro" id="IPR017896">
    <property type="entry name" value="4Fe4S_Fe-S-bd"/>
</dbReference>
<dbReference type="GO" id="GO:0016491">
    <property type="term" value="F:oxidoreductase activity"/>
    <property type="evidence" value="ECO:0007669"/>
    <property type="project" value="UniProtKB-ARBA"/>
</dbReference>
<feature type="domain" description="4Fe-4S ferredoxin-type" evidence="5">
    <location>
        <begin position="27"/>
        <end position="57"/>
    </location>
</feature>
<dbReference type="Gene3D" id="3.30.70.20">
    <property type="match status" value="2"/>
</dbReference>
<gene>
    <name evidence="6" type="ORF">ENP88_06555</name>
</gene>
<reference evidence="6" key="1">
    <citation type="journal article" date="2020" name="mSystems">
        <title>Genome- and Community-Level Interaction Insights into Carbon Utilization and Element Cycling Functions of Hydrothermarchaeota in Hydrothermal Sediment.</title>
        <authorList>
            <person name="Zhou Z."/>
            <person name="Liu Y."/>
            <person name="Xu W."/>
            <person name="Pan J."/>
            <person name="Luo Z.H."/>
            <person name="Li M."/>
        </authorList>
    </citation>
    <scope>NUCLEOTIDE SEQUENCE [LARGE SCALE GENOMIC DNA]</scope>
    <source>
        <strain evidence="6">SpSt-26</strain>
    </source>
</reference>
<dbReference type="PROSITE" id="PS51379">
    <property type="entry name" value="4FE4S_FER_2"/>
    <property type="match status" value="2"/>
</dbReference>
<accession>A0A7J2TJ78</accession>
<evidence type="ECO:0000256" key="1">
    <source>
        <dbReference type="ARBA" id="ARBA00022485"/>
    </source>
</evidence>
<dbReference type="PANTHER" id="PTHR43177">
    <property type="entry name" value="PROTEIN NRFC"/>
    <property type="match status" value="1"/>
</dbReference>
<dbReference type="Pfam" id="PF12797">
    <property type="entry name" value="Fer4_2"/>
    <property type="match status" value="1"/>
</dbReference>
<dbReference type="GO" id="GO:0051539">
    <property type="term" value="F:4 iron, 4 sulfur cluster binding"/>
    <property type="evidence" value="ECO:0007669"/>
    <property type="project" value="UniProtKB-KW"/>
</dbReference>
<organism evidence="6">
    <name type="scientific">Archaeoglobus fulgidus</name>
    <dbReference type="NCBI Taxonomy" id="2234"/>
    <lineage>
        <taxon>Archaea</taxon>
        <taxon>Methanobacteriati</taxon>
        <taxon>Methanobacteriota</taxon>
        <taxon>Archaeoglobi</taxon>
        <taxon>Archaeoglobales</taxon>
        <taxon>Archaeoglobaceae</taxon>
        <taxon>Archaeoglobus</taxon>
    </lineage>
</organism>
<dbReference type="PROSITE" id="PS00198">
    <property type="entry name" value="4FE4S_FER_1"/>
    <property type="match status" value="1"/>
</dbReference>
<dbReference type="CDD" id="cd10551">
    <property type="entry name" value="PsrB"/>
    <property type="match status" value="1"/>
</dbReference>
<keyword evidence="1" id="KW-0004">4Fe-4S</keyword>
<keyword evidence="4" id="KW-0411">Iron-sulfur</keyword>
<evidence type="ECO:0000259" key="5">
    <source>
        <dbReference type="PROSITE" id="PS51379"/>
    </source>
</evidence>